<dbReference type="Proteomes" id="UP000035760">
    <property type="component" value="Unassembled WGS sequence"/>
</dbReference>
<evidence type="ECO:0000313" key="1">
    <source>
        <dbReference type="EMBL" id="CDI03672.1"/>
    </source>
</evidence>
<protein>
    <recommendedName>
        <fullName evidence="3">DNA replication terminus site-binding protein</fullName>
    </recommendedName>
</protein>
<dbReference type="EMBL" id="CBTJ020000071">
    <property type="protein sequence ID" value="CDI03672.1"/>
    <property type="molecule type" value="Genomic_DNA"/>
</dbReference>
<dbReference type="InterPro" id="IPR036381">
    <property type="entry name" value="Tus_dom1"/>
</dbReference>
<dbReference type="GO" id="GO:0003677">
    <property type="term" value="F:DNA binding"/>
    <property type="evidence" value="ECO:0007669"/>
    <property type="project" value="InterPro"/>
</dbReference>
<comment type="caution">
    <text evidence="1">The sequence shown here is derived from an EMBL/GenBank/DDBJ whole genome shotgun (WGS) entry which is preliminary data.</text>
</comment>
<dbReference type="Gene3D" id="3.50.14.10">
    <property type="entry name" value="Replication terminator Tus, domain 1 superfamily/Replication terminator Tus"/>
    <property type="match status" value="1"/>
</dbReference>
<evidence type="ECO:0000313" key="2">
    <source>
        <dbReference type="Proteomes" id="UP000035760"/>
    </source>
</evidence>
<accession>W6M7Q2</accession>
<dbReference type="STRING" id="1400863.BN873_610069"/>
<reference evidence="1" key="2">
    <citation type="submission" date="2014-03" db="EMBL/GenBank/DDBJ databases">
        <title>Candidatus Competibacter-lineage genomes retrieved from metagenomes reveal functional metabolic diversity.</title>
        <authorList>
            <person name="McIlroy S.J."/>
            <person name="Albertsen M."/>
            <person name="Andresen E.K."/>
            <person name="Saunders A.M."/>
            <person name="Kristiansen R."/>
            <person name="Stokholm-Bjerregaard M."/>
            <person name="Nielsen K.L."/>
            <person name="Nielsen P.H."/>
        </authorList>
    </citation>
    <scope>NUCLEOTIDE SEQUENCE</scope>
    <source>
        <strain evidence="1">Run_A_D11</strain>
    </source>
</reference>
<proteinExistence type="predicted"/>
<name>W6M7Q2_9GAMM</name>
<dbReference type="GO" id="GO:0005737">
    <property type="term" value="C:cytoplasm"/>
    <property type="evidence" value="ECO:0007669"/>
    <property type="project" value="InterPro"/>
</dbReference>
<dbReference type="GO" id="GO:0006274">
    <property type="term" value="P:DNA replication termination"/>
    <property type="evidence" value="ECO:0007669"/>
    <property type="project" value="InterPro"/>
</dbReference>
<keyword evidence="2" id="KW-1185">Reference proteome</keyword>
<dbReference type="AlphaFoldDB" id="W6M7Q2"/>
<dbReference type="OrthoDB" id="6354133at2"/>
<organism evidence="1 2">
    <name type="scientific">Candidatus Competibacter denitrificans Run_A_D11</name>
    <dbReference type="NCBI Taxonomy" id="1400863"/>
    <lineage>
        <taxon>Bacteria</taxon>
        <taxon>Pseudomonadati</taxon>
        <taxon>Pseudomonadota</taxon>
        <taxon>Gammaproteobacteria</taxon>
        <taxon>Candidatus Competibacteraceae</taxon>
        <taxon>Candidatus Competibacter</taxon>
    </lineage>
</organism>
<evidence type="ECO:0008006" key="3">
    <source>
        <dbReference type="Google" id="ProtNLM"/>
    </source>
</evidence>
<sequence length="299" mass="34003">MSTSSIIALRTELLASFEAMLHHLDISCARIRQDSALSAWVSLTEEELADATDMRAKALQLYRALWYQDSRDGRETLTCPGIVGVSSATLVAAQDCNLAKDTFKAAVLALKILERREANAVLEDLHQRQENIAVALRRMGAARLNLKQAYRHIPLLEQLPLKIGFTWSKQGRVIQRTSVAAARRLLEQRVETPQIRLELQRLQEIRDDEMLARVRGVCPHLRANIVFPENVGDRRRRLMQAPLPVLVPLHPGECLPDFVPVTPDPPVSLRLRRADVKIEDEPLLPSVRVYRYRTPYRTM</sequence>
<dbReference type="RefSeq" id="WP_048674573.1">
    <property type="nucleotide sequence ID" value="NZ_CBTJ020000071.1"/>
</dbReference>
<reference evidence="1" key="1">
    <citation type="submission" date="2013-07" db="EMBL/GenBank/DDBJ databases">
        <authorList>
            <person name="McIlroy S."/>
        </authorList>
    </citation>
    <scope>NUCLEOTIDE SEQUENCE [LARGE SCALE GENOMIC DNA]</scope>
    <source>
        <strain evidence="1">Run_A_D11</strain>
    </source>
</reference>
<gene>
    <name evidence="1" type="ORF">BN873_610069</name>
</gene>